<dbReference type="RefSeq" id="WP_105042625.1">
    <property type="nucleotide sequence ID" value="NZ_MQWA01000001.1"/>
</dbReference>
<evidence type="ECO:0000313" key="2">
    <source>
        <dbReference type="Proteomes" id="UP000239907"/>
    </source>
</evidence>
<comment type="caution">
    <text evidence="1">The sequence shown here is derived from an EMBL/GenBank/DDBJ whole genome shotgun (WGS) entry which is preliminary data.</text>
</comment>
<sequence>MHRFSLYLALVIFSGTLEADSLHPLVKLENIYPSNKVELKISAIAFQGDNLFVTVISPDRQNQAPFLKGEIFKIPAITSKNDRSAIKAERIMGGLYEPTALAVFNGKLYVGEKPKI</sequence>
<evidence type="ECO:0000313" key="1">
    <source>
        <dbReference type="EMBL" id="PQJ28119.1"/>
    </source>
</evidence>
<keyword evidence="2" id="KW-1185">Reference proteome</keyword>
<protein>
    <submittedName>
        <fullName evidence="1">Uncharacterized protein</fullName>
    </submittedName>
</protein>
<dbReference type="AlphaFoldDB" id="A0A2S7TZF5"/>
<organism evidence="1 2">
    <name type="scientific">Rubritalea profundi</name>
    <dbReference type="NCBI Taxonomy" id="1658618"/>
    <lineage>
        <taxon>Bacteria</taxon>
        <taxon>Pseudomonadati</taxon>
        <taxon>Verrucomicrobiota</taxon>
        <taxon>Verrucomicrobiia</taxon>
        <taxon>Verrucomicrobiales</taxon>
        <taxon>Rubritaleaceae</taxon>
        <taxon>Rubritalea</taxon>
    </lineage>
</organism>
<proteinExistence type="predicted"/>
<reference evidence="1 2" key="1">
    <citation type="submission" date="2016-12" db="EMBL/GenBank/DDBJ databases">
        <title>Study of bacterial adaptation to deep sea.</title>
        <authorList>
            <person name="Song J."/>
            <person name="Yoshizawa S."/>
            <person name="Kogure K."/>
        </authorList>
    </citation>
    <scope>NUCLEOTIDE SEQUENCE [LARGE SCALE GENOMIC DNA]</scope>
    <source>
        <strain evidence="1 2">SAORIC-165</strain>
    </source>
</reference>
<gene>
    <name evidence="1" type="ORF">BSZ32_06125</name>
</gene>
<name>A0A2S7TZF5_9BACT</name>
<accession>A0A2S7TZF5</accession>
<dbReference type="Proteomes" id="UP000239907">
    <property type="component" value="Unassembled WGS sequence"/>
</dbReference>
<dbReference type="EMBL" id="MQWA01000001">
    <property type="protein sequence ID" value="PQJ28119.1"/>
    <property type="molecule type" value="Genomic_DNA"/>
</dbReference>